<proteinExistence type="predicted"/>
<feature type="domain" description="NAD-dependent epimerase/dehydratase" evidence="1">
    <location>
        <begin position="3"/>
        <end position="207"/>
    </location>
</feature>
<dbReference type="FunCoup" id="A0A1B4XFG5">
    <property type="interactions" value="339"/>
</dbReference>
<dbReference type="GO" id="GO:0005737">
    <property type="term" value="C:cytoplasm"/>
    <property type="evidence" value="ECO:0007669"/>
    <property type="project" value="TreeGrafter"/>
</dbReference>
<dbReference type="OrthoDB" id="9776313at2"/>
<sequence>MKVTVTGGTGFIGQQLVLRLVQRGDSVRILSRRSPSQAKIPGAQIFYGDLCDPETRLENFVDGADVLYHCAGVISDTERMHDVHVQGTDRLLAASQGRIGKWVQLSSVGAYGPVSSGMVTEEWPESPVGVYERTKTESDRLVRAVSDKGAFPAVLLRPSIVYGPDMRNRSLFQLIRMIDRGLFFFIGAPGATVNYVHVANVVEALICCGIDGRANGNTYIISDHRSLEEFVGIIAMALDRPVPHRRIPLPLAHFIAFIGGWIPGFPLTKSRVQAISNRAVYSSGRIQNELDCVFRIGMEQGIRQMVETVKHRRAHDAFR</sequence>
<organism evidence="2 3">
    <name type="scientific">Sulfuricaulis limicola</name>
    <dbReference type="NCBI Taxonomy" id="1620215"/>
    <lineage>
        <taxon>Bacteria</taxon>
        <taxon>Pseudomonadati</taxon>
        <taxon>Pseudomonadota</taxon>
        <taxon>Gammaproteobacteria</taxon>
        <taxon>Acidiferrobacterales</taxon>
        <taxon>Acidiferrobacteraceae</taxon>
        <taxon>Sulfuricaulis</taxon>
    </lineage>
</organism>
<protein>
    <submittedName>
        <fullName evidence="2">NAD-dependent epimerase</fullName>
    </submittedName>
</protein>
<reference evidence="2 3" key="1">
    <citation type="submission" date="2015-05" db="EMBL/GenBank/DDBJ databases">
        <title>Complete genome sequence of a sulfur-oxidizing gammaproteobacterium strain HA5.</title>
        <authorList>
            <person name="Miura A."/>
            <person name="Kojima H."/>
            <person name="Fukui M."/>
        </authorList>
    </citation>
    <scope>NUCLEOTIDE SEQUENCE [LARGE SCALE GENOMIC DNA]</scope>
    <source>
        <strain evidence="2 3">HA5</strain>
    </source>
</reference>
<dbReference type="PANTHER" id="PTHR48079">
    <property type="entry name" value="PROTEIN YEEZ"/>
    <property type="match status" value="1"/>
</dbReference>
<dbReference type="SUPFAM" id="SSF51735">
    <property type="entry name" value="NAD(P)-binding Rossmann-fold domains"/>
    <property type="match status" value="1"/>
</dbReference>
<dbReference type="PANTHER" id="PTHR48079:SF6">
    <property type="entry name" value="NAD(P)-BINDING DOMAIN-CONTAINING PROTEIN-RELATED"/>
    <property type="match status" value="1"/>
</dbReference>
<dbReference type="InterPro" id="IPR036291">
    <property type="entry name" value="NAD(P)-bd_dom_sf"/>
</dbReference>
<keyword evidence="3" id="KW-1185">Reference proteome</keyword>
<dbReference type="Pfam" id="PF01370">
    <property type="entry name" value="Epimerase"/>
    <property type="match status" value="1"/>
</dbReference>
<dbReference type="InterPro" id="IPR001509">
    <property type="entry name" value="Epimerase_deHydtase"/>
</dbReference>
<dbReference type="InParanoid" id="A0A1B4XFG5"/>
<dbReference type="Proteomes" id="UP000243180">
    <property type="component" value="Chromosome"/>
</dbReference>
<evidence type="ECO:0000259" key="1">
    <source>
        <dbReference type="Pfam" id="PF01370"/>
    </source>
</evidence>
<dbReference type="InterPro" id="IPR051783">
    <property type="entry name" value="NAD(P)-dependent_oxidoreduct"/>
</dbReference>
<dbReference type="KEGG" id="slim:SCL_1226"/>
<dbReference type="Gene3D" id="3.40.50.720">
    <property type="entry name" value="NAD(P)-binding Rossmann-like Domain"/>
    <property type="match status" value="1"/>
</dbReference>
<name>A0A1B4XFG5_9GAMM</name>
<dbReference type="AlphaFoldDB" id="A0A1B4XFG5"/>
<evidence type="ECO:0000313" key="3">
    <source>
        <dbReference type="Proteomes" id="UP000243180"/>
    </source>
</evidence>
<dbReference type="RefSeq" id="WP_096360379.1">
    <property type="nucleotide sequence ID" value="NZ_AP014879.1"/>
</dbReference>
<evidence type="ECO:0000313" key="2">
    <source>
        <dbReference type="EMBL" id="BAV33539.1"/>
    </source>
</evidence>
<gene>
    <name evidence="2" type="ORF">SCL_1226</name>
</gene>
<dbReference type="EMBL" id="AP014879">
    <property type="protein sequence ID" value="BAV33539.1"/>
    <property type="molecule type" value="Genomic_DNA"/>
</dbReference>
<accession>A0A1B4XFG5</accession>
<dbReference type="GO" id="GO:0004029">
    <property type="term" value="F:aldehyde dehydrogenase (NAD+) activity"/>
    <property type="evidence" value="ECO:0007669"/>
    <property type="project" value="TreeGrafter"/>
</dbReference>